<evidence type="ECO:0000313" key="12">
    <source>
        <dbReference type="Proteomes" id="UP000007113"/>
    </source>
</evidence>
<keyword evidence="4 10" id="KW-1003">Cell membrane</keyword>
<comment type="subcellular location">
    <subcellularLocation>
        <location evidence="1 10">Cell membrane</location>
        <topology evidence="1 10">Multi-pass membrane protein</topology>
    </subcellularLocation>
</comment>
<dbReference type="eggNOG" id="COG1314">
    <property type="taxonomic scope" value="Bacteria"/>
</dbReference>
<dbReference type="PANTHER" id="PTHR34182:SF1">
    <property type="entry name" value="PROTEIN-EXPORT MEMBRANE PROTEIN SECG"/>
    <property type="match status" value="1"/>
</dbReference>
<protein>
    <recommendedName>
        <fullName evidence="10">Protein-export membrane protein SecG</fullName>
    </recommendedName>
</protein>
<dbReference type="PANTHER" id="PTHR34182">
    <property type="entry name" value="PROTEIN-EXPORT MEMBRANE PROTEIN SECG"/>
    <property type="match status" value="1"/>
</dbReference>
<dbReference type="EMBL" id="CP003130">
    <property type="protein sequence ID" value="AEU36709.1"/>
    <property type="molecule type" value="Genomic_DNA"/>
</dbReference>
<accession>G8NY35</accession>
<keyword evidence="5 10" id="KW-0812">Transmembrane</keyword>
<keyword evidence="8 10" id="KW-0811">Translocation</keyword>
<keyword evidence="12" id="KW-1185">Reference proteome</keyword>
<dbReference type="Pfam" id="PF03840">
    <property type="entry name" value="SecG"/>
    <property type="match status" value="1"/>
</dbReference>
<keyword evidence="9 10" id="KW-0472">Membrane</keyword>
<reference evidence="11 12" key="1">
    <citation type="submission" date="2011-11" db="EMBL/GenBank/DDBJ databases">
        <title>Complete sequence of Granulicella mallensis MP5ACTX8.</title>
        <authorList>
            <consortium name="US DOE Joint Genome Institute"/>
            <person name="Lucas S."/>
            <person name="Copeland A."/>
            <person name="Lapidus A."/>
            <person name="Cheng J.-F."/>
            <person name="Goodwin L."/>
            <person name="Pitluck S."/>
            <person name="Peters L."/>
            <person name="Lu M."/>
            <person name="Detter J.C."/>
            <person name="Han C."/>
            <person name="Tapia R."/>
            <person name="Land M."/>
            <person name="Hauser L."/>
            <person name="Kyrpides N."/>
            <person name="Ivanova N."/>
            <person name="Mikhailova N."/>
            <person name="Pagani I."/>
            <person name="Rawat S."/>
            <person name="Mannisto M."/>
            <person name="Haggblom M."/>
            <person name="Woyke T."/>
        </authorList>
    </citation>
    <scope>NUCLEOTIDE SEQUENCE [LARGE SCALE GENOMIC DNA]</scope>
    <source>
        <strain evidence="12">ATCC BAA-1857 / DSM 23137 / MP5ACTX8</strain>
    </source>
</reference>
<keyword evidence="6 10" id="KW-0653">Protein transport</keyword>
<evidence type="ECO:0000256" key="10">
    <source>
        <dbReference type="RuleBase" id="RU365087"/>
    </source>
</evidence>
<evidence type="ECO:0000313" key="11">
    <source>
        <dbReference type="EMBL" id="AEU36709.1"/>
    </source>
</evidence>
<feature type="transmembrane region" description="Helical" evidence="10">
    <location>
        <begin position="28"/>
        <end position="49"/>
    </location>
</feature>
<keyword evidence="3 10" id="KW-0813">Transport</keyword>
<evidence type="ECO:0000256" key="9">
    <source>
        <dbReference type="ARBA" id="ARBA00023136"/>
    </source>
</evidence>
<dbReference type="HOGENOM" id="CLU_094156_2_1_0"/>
<evidence type="ECO:0000256" key="5">
    <source>
        <dbReference type="ARBA" id="ARBA00022692"/>
    </source>
</evidence>
<evidence type="ECO:0000256" key="1">
    <source>
        <dbReference type="ARBA" id="ARBA00004651"/>
    </source>
</evidence>
<feature type="transmembrane region" description="Helical" evidence="10">
    <location>
        <begin position="82"/>
        <end position="101"/>
    </location>
</feature>
<evidence type="ECO:0000256" key="8">
    <source>
        <dbReference type="ARBA" id="ARBA00023010"/>
    </source>
</evidence>
<dbReference type="GO" id="GO:0043952">
    <property type="term" value="P:protein transport by the Sec complex"/>
    <property type="evidence" value="ECO:0007669"/>
    <property type="project" value="TreeGrafter"/>
</dbReference>
<dbReference type="GO" id="GO:0009306">
    <property type="term" value="P:protein secretion"/>
    <property type="evidence" value="ECO:0007669"/>
    <property type="project" value="UniProtKB-UniRule"/>
</dbReference>
<comment type="similarity">
    <text evidence="2 10">Belongs to the SecG family.</text>
</comment>
<dbReference type="KEGG" id="gma:AciX8_2392"/>
<dbReference type="NCBIfam" id="TIGR00810">
    <property type="entry name" value="secG"/>
    <property type="match status" value="1"/>
</dbReference>
<evidence type="ECO:0000256" key="2">
    <source>
        <dbReference type="ARBA" id="ARBA00008445"/>
    </source>
</evidence>
<organism evidence="11 12">
    <name type="scientific">Granulicella mallensis (strain ATCC BAA-1857 / DSM 23137 / MP5ACTX8)</name>
    <dbReference type="NCBI Taxonomy" id="682795"/>
    <lineage>
        <taxon>Bacteria</taxon>
        <taxon>Pseudomonadati</taxon>
        <taxon>Acidobacteriota</taxon>
        <taxon>Terriglobia</taxon>
        <taxon>Terriglobales</taxon>
        <taxon>Acidobacteriaceae</taxon>
        <taxon>Granulicella</taxon>
    </lineage>
</organism>
<dbReference type="InterPro" id="IPR004692">
    <property type="entry name" value="SecG"/>
</dbReference>
<name>G8NY35_GRAMM</name>
<evidence type="ECO:0000256" key="4">
    <source>
        <dbReference type="ARBA" id="ARBA00022475"/>
    </source>
</evidence>
<dbReference type="GO" id="GO:0005886">
    <property type="term" value="C:plasma membrane"/>
    <property type="evidence" value="ECO:0007669"/>
    <property type="project" value="UniProtKB-SubCell"/>
</dbReference>
<keyword evidence="7 10" id="KW-1133">Transmembrane helix</keyword>
<gene>
    <name evidence="11" type="ordered locus">AciX8_2392</name>
</gene>
<dbReference type="Proteomes" id="UP000007113">
    <property type="component" value="Chromosome"/>
</dbReference>
<comment type="function">
    <text evidence="10">Involved in protein export. Participates in an early event of protein translocation.</text>
</comment>
<dbReference type="AlphaFoldDB" id="G8NY35"/>
<dbReference type="STRING" id="682795.AciX8_2392"/>
<evidence type="ECO:0000256" key="6">
    <source>
        <dbReference type="ARBA" id="ARBA00022927"/>
    </source>
</evidence>
<proteinExistence type="inferred from homology"/>
<dbReference type="GO" id="GO:0065002">
    <property type="term" value="P:intracellular protein transmembrane transport"/>
    <property type="evidence" value="ECO:0007669"/>
    <property type="project" value="TreeGrafter"/>
</dbReference>
<dbReference type="GO" id="GO:0015450">
    <property type="term" value="F:protein-transporting ATPase activity"/>
    <property type="evidence" value="ECO:0007669"/>
    <property type="project" value="UniProtKB-UniRule"/>
</dbReference>
<evidence type="ECO:0000256" key="7">
    <source>
        <dbReference type="ARBA" id="ARBA00022989"/>
    </source>
</evidence>
<evidence type="ECO:0000256" key="3">
    <source>
        <dbReference type="ARBA" id="ARBA00022448"/>
    </source>
</evidence>
<dbReference type="PRINTS" id="PR01651">
    <property type="entry name" value="SECGEXPORT"/>
</dbReference>
<sequence>MGHIPSSVPIHYFRTLPQLRPEGNARTMIILLVILHVVVCLFLIGVVLVQQGKSADLAGAFGGQGSQTAFGPRGAANLLTRLTTWSAIIFMLTSIGLTVMMSRNAGGHSVFSGTPSSQTTPAKK</sequence>